<evidence type="ECO:0000313" key="1">
    <source>
        <dbReference type="EMBL" id="QHT25710.1"/>
    </source>
</evidence>
<protein>
    <submittedName>
        <fullName evidence="1">Uncharacterized protein</fullName>
    </submittedName>
</protein>
<accession>A0A6C0EAV7</accession>
<proteinExistence type="predicted"/>
<sequence length="41" mass="5401">MTDIQKYIILHKKDIELYNFEYMFIYKFFQLYPFFPREKWI</sequence>
<reference evidence="1" key="1">
    <citation type="journal article" date="2020" name="Nature">
        <title>Giant virus diversity and host interactions through global metagenomics.</title>
        <authorList>
            <person name="Schulz F."/>
            <person name="Roux S."/>
            <person name="Paez-Espino D."/>
            <person name="Jungbluth S."/>
            <person name="Walsh D.A."/>
            <person name="Denef V.J."/>
            <person name="McMahon K.D."/>
            <person name="Konstantinidis K.T."/>
            <person name="Eloe-Fadrosh E.A."/>
            <person name="Kyrpides N.C."/>
            <person name="Woyke T."/>
        </authorList>
    </citation>
    <scope>NUCLEOTIDE SEQUENCE</scope>
    <source>
        <strain evidence="1">GVMAG-M-3300023179-27</strain>
    </source>
</reference>
<name>A0A6C0EAV7_9ZZZZ</name>
<dbReference type="EMBL" id="MN739774">
    <property type="protein sequence ID" value="QHT25710.1"/>
    <property type="molecule type" value="Genomic_DNA"/>
</dbReference>
<organism evidence="1">
    <name type="scientific">viral metagenome</name>
    <dbReference type="NCBI Taxonomy" id="1070528"/>
    <lineage>
        <taxon>unclassified sequences</taxon>
        <taxon>metagenomes</taxon>
        <taxon>organismal metagenomes</taxon>
    </lineage>
</organism>
<dbReference type="AlphaFoldDB" id="A0A6C0EAV7"/>